<comment type="similarity">
    <text evidence="2 6">Belongs to the FPP/GGPP synthase family.</text>
</comment>
<dbReference type="CDD" id="cd00685">
    <property type="entry name" value="Trans_IPPS_HT"/>
    <property type="match status" value="1"/>
</dbReference>
<dbReference type="Pfam" id="PF00348">
    <property type="entry name" value="polyprenyl_synt"/>
    <property type="match status" value="1"/>
</dbReference>
<dbReference type="InterPro" id="IPR000092">
    <property type="entry name" value="Polyprenyl_synt"/>
</dbReference>
<dbReference type="GO" id="GO:0008299">
    <property type="term" value="P:isoprenoid biosynthetic process"/>
    <property type="evidence" value="ECO:0007669"/>
    <property type="project" value="InterPro"/>
</dbReference>
<keyword evidence="3 6" id="KW-0808">Transferase</keyword>
<keyword evidence="4" id="KW-0479">Metal-binding</keyword>
<evidence type="ECO:0000256" key="6">
    <source>
        <dbReference type="RuleBase" id="RU004466"/>
    </source>
</evidence>
<dbReference type="EMBL" id="FAXN01000032">
    <property type="protein sequence ID" value="CUV65381.1"/>
    <property type="molecule type" value="Genomic_DNA"/>
</dbReference>
<dbReference type="AlphaFoldDB" id="A0A0S4XN59"/>
<dbReference type="Gene3D" id="1.10.600.10">
    <property type="entry name" value="Farnesyl Diphosphate Synthase"/>
    <property type="match status" value="1"/>
</dbReference>
<dbReference type="SFLD" id="SFLDS00005">
    <property type="entry name" value="Isoprenoid_Synthase_Type_I"/>
    <property type="match status" value="1"/>
</dbReference>
<dbReference type="GO" id="GO:0046872">
    <property type="term" value="F:metal ion binding"/>
    <property type="evidence" value="ECO:0007669"/>
    <property type="project" value="UniProtKB-KW"/>
</dbReference>
<gene>
    <name evidence="7" type="primary">ispB</name>
    <name evidence="7" type="ORF">BN3087_320016</name>
</gene>
<sequence length="298" mass="33785">MLEAVERRLEQYISSLEEPIITELYRKLPSGKRLRAKLILYIAGEKNDAIKLASIVELIHAASLLHDDVIDDAMLRRNKPSINATYGNKVSIMLGDILYSKGFNELTFLDNKIAQIVSNAVTKLSIGELYDVEMSKDFNTDKDKYIDMIYGKTASLIEASAWSAALLCGKKGENYKLYGKNLGLAFQMIDDLLDITSNSDILGKPALHDFVEGKTTIPYIYLYDALDLEQKIKLKSLHKKILSQDESIWILEEMKKNDILSKCYLDAKILIEEAISLMSYENEPKLVAIAKEMIDRNF</sequence>
<keyword evidence="5" id="KW-0460">Magnesium</keyword>
<evidence type="ECO:0000256" key="4">
    <source>
        <dbReference type="ARBA" id="ARBA00022723"/>
    </source>
</evidence>
<dbReference type="InterPro" id="IPR008949">
    <property type="entry name" value="Isoprenoid_synthase_dom_sf"/>
</dbReference>
<dbReference type="InterPro" id="IPR033749">
    <property type="entry name" value="Polyprenyl_synt_CS"/>
</dbReference>
<dbReference type="EC" id="2.5.1.10" evidence="7"/>
<dbReference type="PROSITE" id="PS00444">
    <property type="entry name" value="POLYPRENYL_SYNTHASE_2"/>
    <property type="match status" value="1"/>
</dbReference>
<evidence type="ECO:0000256" key="1">
    <source>
        <dbReference type="ARBA" id="ARBA00001946"/>
    </source>
</evidence>
<dbReference type="PANTHER" id="PTHR12001">
    <property type="entry name" value="GERANYLGERANYL PYROPHOSPHATE SYNTHASE"/>
    <property type="match status" value="1"/>
</dbReference>
<protein>
    <submittedName>
        <fullName evidence="7">Octaprenyl-diphosphate synthase (Octaprenyl pyrophosphate synthetase) (OPP synthetase)</fullName>
        <ecNumber evidence="7">2.5.1.10</ecNumber>
    </submittedName>
</protein>
<comment type="cofactor">
    <cofactor evidence="1">
        <name>Mg(2+)</name>
        <dbReference type="ChEBI" id="CHEBI:18420"/>
    </cofactor>
</comment>
<organism evidence="7">
    <name type="scientific">Sulfurovum sp. enrichment culture clone C5</name>
    <dbReference type="NCBI Taxonomy" id="497650"/>
    <lineage>
        <taxon>Bacteria</taxon>
        <taxon>Pseudomonadati</taxon>
        <taxon>Campylobacterota</taxon>
        <taxon>Epsilonproteobacteria</taxon>
        <taxon>Campylobacterales</taxon>
        <taxon>Sulfurovaceae</taxon>
        <taxon>Sulfurovum</taxon>
        <taxon>environmental samples</taxon>
    </lineage>
</organism>
<evidence type="ECO:0000256" key="3">
    <source>
        <dbReference type="ARBA" id="ARBA00022679"/>
    </source>
</evidence>
<evidence type="ECO:0000256" key="5">
    <source>
        <dbReference type="ARBA" id="ARBA00022842"/>
    </source>
</evidence>
<dbReference type="GO" id="GO:0004337">
    <property type="term" value="F:(2E,6E)-farnesyl diphosphate synthase activity"/>
    <property type="evidence" value="ECO:0007669"/>
    <property type="project" value="UniProtKB-EC"/>
</dbReference>
<evidence type="ECO:0000256" key="2">
    <source>
        <dbReference type="ARBA" id="ARBA00006706"/>
    </source>
</evidence>
<evidence type="ECO:0000313" key="7">
    <source>
        <dbReference type="EMBL" id="CUV65381.1"/>
    </source>
</evidence>
<proteinExistence type="inferred from homology"/>
<accession>A0A0S4XN59</accession>
<name>A0A0S4XN59_9BACT</name>
<dbReference type="PANTHER" id="PTHR12001:SF69">
    <property type="entry name" value="ALL TRANS-POLYPRENYL-DIPHOSPHATE SYNTHASE PDSS1"/>
    <property type="match status" value="1"/>
</dbReference>
<reference evidence="7" key="1">
    <citation type="submission" date="2015-11" db="EMBL/GenBank/DDBJ databases">
        <authorList>
            <person name="Zhang Y."/>
            <person name="Guo Z."/>
        </authorList>
    </citation>
    <scope>NUCLEOTIDE SEQUENCE</scope>
    <source>
        <strain evidence="7">BN30871</strain>
    </source>
</reference>
<dbReference type="SUPFAM" id="SSF48576">
    <property type="entry name" value="Terpenoid synthases"/>
    <property type="match status" value="1"/>
</dbReference>